<organism evidence="1 2">
    <name type="scientific">Faecousia intestinalis</name>
    <dbReference type="NCBI Taxonomy" id="3133167"/>
    <lineage>
        <taxon>Bacteria</taxon>
        <taxon>Bacillati</taxon>
        <taxon>Bacillota</taxon>
        <taxon>Clostridia</taxon>
        <taxon>Eubacteriales</taxon>
        <taxon>Oscillospiraceae</taxon>
        <taxon>Faecousia</taxon>
    </lineage>
</organism>
<dbReference type="Proteomes" id="UP001491552">
    <property type="component" value="Unassembled WGS sequence"/>
</dbReference>
<protein>
    <submittedName>
        <fullName evidence="1">Tetratricopeptide repeat protein</fullName>
    </submittedName>
</protein>
<dbReference type="InterPro" id="IPR011990">
    <property type="entry name" value="TPR-like_helical_dom_sf"/>
</dbReference>
<dbReference type="PANTHER" id="PTHR11102:SF160">
    <property type="entry name" value="ERAD-ASSOCIATED E3 UBIQUITIN-PROTEIN LIGASE COMPONENT HRD3"/>
    <property type="match status" value="1"/>
</dbReference>
<dbReference type="InterPro" id="IPR006597">
    <property type="entry name" value="Sel1-like"/>
</dbReference>
<reference evidence="1 2" key="1">
    <citation type="submission" date="2024-03" db="EMBL/GenBank/DDBJ databases">
        <title>Human intestinal bacterial collection.</title>
        <authorList>
            <person name="Pauvert C."/>
            <person name="Hitch T.C.A."/>
            <person name="Clavel T."/>
        </authorList>
    </citation>
    <scope>NUCLEOTIDE SEQUENCE [LARGE SCALE GENOMIC DNA]</scope>
    <source>
        <strain evidence="1 2">CLA-AA-H192</strain>
    </source>
</reference>
<dbReference type="RefSeq" id="WP_349135874.1">
    <property type="nucleotide sequence ID" value="NZ_JBBMFF010000217.1"/>
</dbReference>
<evidence type="ECO:0000313" key="2">
    <source>
        <dbReference type="Proteomes" id="UP001491552"/>
    </source>
</evidence>
<dbReference type="InterPro" id="IPR050767">
    <property type="entry name" value="Sel1_AlgK"/>
</dbReference>
<dbReference type="Pfam" id="PF08238">
    <property type="entry name" value="Sel1"/>
    <property type="match status" value="5"/>
</dbReference>
<dbReference type="SUPFAM" id="SSF81901">
    <property type="entry name" value="HCP-like"/>
    <property type="match status" value="2"/>
</dbReference>
<dbReference type="SMART" id="SM00671">
    <property type="entry name" value="SEL1"/>
    <property type="match status" value="5"/>
</dbReference>
<keyword evidence="2" id="KW-1185">Reference proteome</keyword>
<dbReference type="Gene3D" id="1.25.40.10">
    <property type="entry name" value="Tetratricopeptide repeat domain"/>
    <property type="match status" value="2"/>
</dbReference>
<gene>
    <name evidence="1" type="ORF">WMO66_07875</name>
</gene>
<name>A0ABV1G6X0_9FIRM</name>
<sequence length="246" mass="27071">MQNEEWNVSAVSLSPELVRLAQQKQARFEACRQAAENGNEAAITELGINYFYGTNGVPEDPDAAFYWLSRTSPENAAGRCFLGACYVIGKGTKQDERTAAELFRDSAALGFPPAQYELGLCYEHGIGLERNMARAVELYALAAEQEDAQAQCALGNLYFTGNGVEQDRARAAELYTRAAEQGDVQALSCLAECYEAGCGVPCDLDRAIALYDQAAALGDGYAHEEASRLRLLRNNRRRKWDFESLQ</sequence>
<accession>A0ABV1G6X0</accession>
<dbReference type="EMBL" id="JBBMFF010000217">
    <property type="protein sequence ID" value="MEQ2511162.1"/>
    <property type="molecule type" value="Genomic_DNA"/>
</dbReference>
<evidence type="ECO:0000313" key="1">
    <source>
        <dbReference type="EMBL" id="MEQ2511162.1"/>
    </source>
</evidence>
<proteinExistence type="predicted"/>
<comment type="caution">
    <text evidence="1">The sequence shown here is derived from an EMBL/GenBank/DDBJ whole genome shotgun (WGS) entry which is preliminary data.</text>
</comment>
<dbReference type="PANTHER" id="PTHR11102">
    <property type="entry name" value="SEL-1-LIKE PROTEIN"/>
    <property type="match status" value="1"/>
</dbReference>